<sequence>MIGLLLRYYEQTAGVVALDGIPLRDYNISWLRSTIGVVQQEPVIFATTVSENIRMGDDSLTNEDVEEACRLANALEFIKKLSDGFNTVIGEGAVQLSGGQKQRIAIARALIRKPKILLLDEATSALDNESEKAVQAALDKAKENRTTLCIAHRLSTIRNAGKIIVFDKGRIIEQGIEILNITKSIQVNGIYLGMVNAQQIAKGEEDTTLDDVDPLHLQRGFTRPASVVDIQTHSELKRESTRIRQSMISTSTQETAWELESAREEMMDEGGMEASSLDILTYARPELPMAFVAMIFTVLRGLTWPIFSIIYGKLFLLLSNPDPTMLARGNVTNSVFFMLLAIGSGITTFCSGSLFGITGEKMAMRLRMDVFKNIMRQDASYFDDSKHNTGNLTARLATDAPNVQAAIDQRLAEVMQGISALATGIIVAFCYGWNMAMCGLVTALILGKTIQHRLLHILKITRKLSEFIVNGYNNLVVIFDLTIVTESISNIRAIQALCKESYMFQAYCAAAREPHRRAMIRGEQKYCRSHHHSYSNDSHLMVNS</sequence>
<keyword evidence="9" id="KW-1185">Reference proteome</keyword>
<dbReference type="OMA" id="CKSSATQ"/>
<dbReference type="SUPFAM" id="SSF90123">
    <property type="entry name" value="ABC transporter transmembrane region"/>
    <property type="match status" value="1"/>
</dbReference>
<accession>A0A158PEZ8</accession>
<evidence type="ECO:0000256" key="1">
    <source>
        <dbReference type="ARBA" id="ARBA00004141"/>
    </source>
</evidence>
<dbReference type="CDD" id="cd18578">
    <property type="entry name" value="ABC_6TM_Pgp_ABCB1_D2_like"/>
    <property type="match status" value="1"/>
</dbReference>
<dbReference type="InterPro" id="IPR011527">
    <property type="entry name" value="ABC1_TM_dom"/>
</dbReference>
<evidence type="ECO:0000313" key="8">
    <source>
        <dbReference type="EMBL" id="VDM54231.1"/>
    </source>
</evidence>
<dbReference type="AlphaFoldDB" id="A0A158PEZ8"/>
<dbReference type="OrthoDB" id="5863673at2759"/>
<dbReference type="WBParaSite" id="ACOC_0000264501-mRNA-1">
    <property type="protein sequence ID" value="ACOC_0000264501-mRNA-1"/>
    <property type="gene ID" value="ACOC_0000264501"/>
</dbReference>
<dbReference type="PROSITE" id="PS00211">
    <property type="entry name" value="ABC_TRANSPORTER_1"/>
    <property type="match status" value="1"/>
</dbReference>
<evidence type="ECO:0000256" key="5">
    <source>
        <dbReference type="SAM" id="Phobius"/>
    </source>
</evidence>
<keyword evidence="2 5" id="KW-0812">Transmembrane</keyword>
<gene>
    <name evidence="8" type="ORF">ACOC_LOCUS2646</name>
</gene>
<dbReference type="STRING" id="334426.A0A158PEZ8"/>
<dbReference type="EMBL" id="UYYA01000571">
    <property type="protein sequence ID" value="VDM54231.1"/>
    <property type="molecule type" value="Genomic_DNA"/>
</dbReference>
<dbReference type="GO" id="GO:0016887">
    <property type="term" value="F:ATP hydrolysis activity"/>
    <property type="evidence" value="ECO:0007669"/>
    <property type="project" value="InterPro"/>
</dbReference>
<protein>
    <submittedName>
        <fullName evidence="10">ABC transmembrane type-1 domain-containing protein</fullName>
    </submittedName>
</protein>
<dbReference type="InterPro" id="IPR027417">
    <property type="entry name" value="P-loop_NTPase"/>
</dbReference>
<comment type="subcellular location">
    <subcellularLocation>
        <location evidence="1">Membrane</location>
        <topology evidence="1">Multi-pass membrane protein</topology>
    </subcellularLocation>
</comment>
<feature type="domain" description="ABC transmembrane type-1" evidence="7">
    <location>
        <begin position="291"/>
        <end position="519"/>
    </location>
</feature>
<evidence type="ECO:0000313" key="9">
    <source>
        <dbReference type="Proteomes" id="UP000267027"/>
    </source>
</evidence>
<evidence type="ECO:0000259" key="6">
    <source>
        <dbReference type="PROSITE" id="PS50893"/>
    </source>
</evidence>
<dbReference type="FunFam" id="3.40.50.300:FF:001797">
    <property type="entry name" value="ABC transporter, putative"/>
    <property type="match status" value="1"/>
</dbReference>
<dbReference type="PROSITE" id="PS50893">
    <property type="entry name" value="ABC_TRANSPORTER_2"/>
    <property type="match status" value="1"/>
</dbReference>
<dbReference type="GO" id="GO:0140359">
    <property type="term" value="F:ABC-type transporter activity"/>
    <property type="evidence" value="ECO:0007669"/>
    <property type="project" value="InterPro"/>
</dbReference>
<feature type="transmembrane region" description="Helical" evidence="5">
    <location>
        <begin position="290"/>
        <end position="315"/>
    </location>
</feature>
<dbReference type="Gene3D" id="3.40.50.300">
    <property type="entry name" value="P-loop containing nucleotide triphosphate hydrolases"/>
    <property type="match status" value="1"/>
</dbReference>
<name>A0A158PEZ8_ANGCS</name>
<evidence type="ECO:0000256" key="4">
    <source>
        <dbReference type="ARBA" id="ARBA00023136"/>
    </source>
</evidence>
<feature type="transmembrane region" description="Helical" evidence="5">
    <location>
        <begin position="420"/>
        <end position="446"/>
    </location>
</feature>
<reference evidence="10" key="1">
    <citation type="submission" date="2016-04" db="UniProtKB">
        <authorList>
            <consortium name="WormBaseParasite"/>
        </authorList>
    </citation>
    <scope>IDENTIFICATION</scope>
</reference>
<dbReference type="Pfam" id="PF00664">
    <property type="entry name" value="ABC_membrane"/>
    <property type="match status" value="1"/>
</dbReference>
<evidence type="ECO:0000256" key="3">
    <source>
        <dbReference type="ARBA" id="ARBA00022989"/>
    </source>
</evidence>
<dbReference type="GO" id="GO:0005524">
    <property type="term" value="F:ATP binding"/>
    <property type="evidence" value="ECO:0007669"/>
    <property type="project" value="InterPro"/>
</dbReference>
<proteinExistence type="predicted"/>
<dbReference type="GO" id="GO:0016020">
    <property type="term" value="C:membrane"/>
    <property type="evidence" value="ECO:0007669"/>
    <property type="project" value="UniProtKB-SubCell"/>
</dbReference>
<evidence type="ECO:0000256" key="2">
    <source>
        <dbReference type="ARBA" id="ARBA00022692"/>
    </source>
</evidence>
<dbReference type="InterPro" id="IPR003439">
    <property type="entry name" value="ABC_transporter-like_ATP-bd"/>
</dbReference>
<feature type="transmembrane region" description="Helical" evidence="5">
    <location>
        <begin position="335"/>
        <end position="358"/>
    </location>
</feature>
<dbReference type="PANTHER" id="PTHR24221">
    <property type="entry name" value="ATP-BINDING CASSETTE SUB-FAMILY B"/>
    <property type="match status" value="1"/>
</dbReference>
<dbReference type="InterPro" id="IPR039421">
    <property type="entry name" value="Type_1_exporter"/>
</dbReference>
<evidence type="ECO:0000259" key="7">
    <source>
        <dbReference type="PROSITE" id="PS50929"/>
    </source>
</evidence>
<dbReference type="SUPFAM" id="SSF52540">
    <property type="entry name" value="P-loop containing nucleoside triphosphate hydrolases"/>
    <property type="match status" value="1"/>
</dbReference>
<dbReference type="Pfam" id="PF00005">
    <property type="entry name" value="ABC_tran"/>
    <property type="match status" value="1"/>
</dbReference>
<organism evidence="10">
    <name type="scientific">Angiostrongylus costaricensis</name>
    <name type="common">Nematode worm</name>
    <dbReference type="NCBI Taxonomy" id="334426"/>
    <lineage>
        <taxon>Eukaryota</taxon>
        <taxon>Metazoa</taxon>
        <taxon>Ecdysozoa</taxon>
        <taxon>Nematoda</taxon>
        <taxon>Chromadorea</taxon>
        <taxon>Rhabditida</taxon>
        <taxon>Rhabditina</taxon>
        <taxon>Rhabditomorpha</taxon>
        <taxon>Strongyloidea</taxon>
        <taxon>Metastrongylidae</taxon>
        <taxon>Angiostrongylus</taxon>
    </lineage>
</organism>
<dbReference type="Gene3D" id="1.20.1560.10">
    <property type="entry name" value="ABC transporter type 1, transmembrane domain"/>
    <property type="match status" value="1"/>
</dbReference>
<feature type="domain" description="ABC transporter" evidence="6">
    <location>
        <begin position="2"/>
        <end position="193"/>
    </location>
</feature>
<dbReference type="InterPro" id="IPR036640">
    <property type="entry name" value="ABC1_TM_sf"/>
</dbReference>
<evidence type="ECO:0000313" key="10">
    <source>
        <dbReference type="WBParaSite" id="ACOC_0000264501-mRNA-1"/>
    </source>
</evidence>
<dbReference type="PANTHER" id="PTHR24221:SF503">
    <property type="entry name" value="MITOCHONDRIAL POTASSIUM CHANNEL ATP-BINDING SUBUNIT"/>
    <property type="match status" value="1"/>
</dbReference>
<dbReference type="Proteomes" id="UP000267027">
    <property type="component" value="Unassembled WGS sequence"/>
</dbReference>
<keyword evidence="3 5" id="KW-1133">Transmembrane helix</keyword>
<keyword evidence="4 5" id="KW-0472">Membrane</keyword>
<dbReference type="PROSITE" id="PS50929">
    <property type="entry name" value="ABC_TM1F"/>
    <property type="match status" value="1"/>
</dbReference>
<reference evidence="8 9" key="2">
    <citation type="submission" date="2018-11" db="EMBL/GenBank/DDBJ databases">
        <authorList>
            <consortium name="Pathogen Informatics"/>
        </authorList>
    </citation>
    <scope>NUCLEOTIDE SEQUENCE [LARGE SCALE GENOMIC DNA]</scope>
    <source>
        <strain evidence="8 9">Costa Rica</strain>
    </source>
</reference>
<dbReference type="InterPro" id="IPR017871">
    <property type="entry name" value="ABC_transporter-like_CS"/>
</dbReference>